<dbReference type="PANTHER" id="PTHR34154">
    <property type="entry name" value="ALKALI-SENSITIVE LINKAGE PROTEIN 1"/>
    <property type="match status" value="1"/>
</dbReference>
<dbReference type="GO" id="GO:0005576">
    <property type="term" value="C:extracellular region"/>
    <property type="evidence" value="ECO:0007669"/>
    <property type="project" value="InterPro"/>
</dbReference>
<dbReference type="CDD" id="cd00035">
    <property type="entry name" value="ChtBD1"/>
    <property type="match status" value="1"/>
</dbReference>
<feature type="disulfide bond" evidence="4">
    <location>
        <begin position="49"/>
        <end position="53"/>
    </location>
</feature>
<dbReference type="Pfam" id="PF11790">
    <property type="entry name" value="Glyco_hydro_cc"/>
    <property type="match status" value="1"/>
</dbReference>
<name>A0A2P6NVG2_9EUKA</name>
<dbReference type="GO" id="GO:0006508">
    <property type="term" value="P:proteolysis"/>
    <property type="evidence" value="ECO:0007669"/>
    <property type="project" value="InterPro"/>
</dbReference>
<dbReference type="PROSITE" id="PS50941">
    <property type="entry name" value="CHIT_BIND_I_2"/>
    <property type="match status" value="1"/>
</dbReference>
<dbReference type="InterPro" id="IPR053183">
    <property type="entry name" value="ASL1"/>
</dbReference>
<feature type="disulfide bond" evidence="4">
    <location>
        <begin position="24"/>
        <end position="36"/>
    </location>
</feature>
<proteinExistence type="predicted"/>
<dbReference type="Proteomes" id="UP000241769">
    <property type="component" value="Unassembled WGS sequence"/>
</dbReference>
<keyword evidence="3 4" id="KW-1015">Disulfide bond</keyword>
<evidence type="ECO:0000256" key="6">
    <source>
        <dbReference type="SAM" id="SignalP"/>
    </source>
</evidence>
<dbReference type="SUPFAM" id="SSF57016">
    <property type="entry name" value="Plant lectins/antimicrobial peptides"/>
    <property type="match status" value="1"/>
</dbReference>
<protein>
    <recommendedName>
        <fullName evidence="7">Chitin-binding type-1 domain-containing protein</fullName>
    </recommendedName>
</protein>
<dbReference type="Gene3D" id="3.30.60.10">
    <property type="entry name" value="Endochitinase-like"/>
    <property type="match status" value="1"/>
</dbReference>
<dbReference type="InterPro" id="IPR018371">
    <property type="entry name" value="Chitin-binding_1_CS"/>
</dbReference>
<dbReference type="InParanoid" id="A0A2P6NVG2"/>
<dbReference type="PROSITE" id="PS00026">
    <property type="entry name" value="CHIT_BIND_I_1"/>
    <property type="match status" value="1"/>
</dbReference>
<dbReference type="InterPro" id="IPR024655">
    <property type="entry name" value="Asl1_glyco_hydro_catalytic"/>
</dbReference>
<comment type="caution">
    <text evidence="8">The sequence shown here is derived from an EMBL/GenBank/DDBJ whole genome shotgun (WGS) entry which is preliminary data.</text>
</comment>
<feature type="region of interest" description="Disordered" evidence="5">
    <location>
        <begin position="136"/>
        <end position="185"/>
    </location>
</feature>
<dbReference type="OrthoDB" id="5959761at2759"/>
<comment type="caution">
    <text evidence="4">Lacks conserved residue(s) required for the propagation of feature annotation.</text>
</comment>
<dbReference type="InterPro" id="IPR000177">
    <property type="entry name" value="Apple"/>
</dbReference>
<dbReference type="GO" id="GO:0071966">
    <property type="term" value="P:fungal-type cell wall polysaccharide metabolic process"/>
    <property type="evidence" value="ECO:0007669"/>
    <property type="project" value="TreeGrafter"/>
</dbReference>
<dbReference type="InterPro" id="IPR003609">
    <property type="entry name" value="Pan_app"/>
</dbReference>
<keyword evidence="2" id="KW-0677">Repeat</keyword>
<dbReference type="SUPFAM" id="SSF51445">
    <property type="entry name" value="(Trans)glycosidases"/>
    <property type="match status" value="1"/>
</dbReference>
<dbReference type="AlphaFoldDB" id="A0A2P6NVG2"/>
<dbReference type="EMBL" id="MDYQ01000016">
    <property type="protein sequence ID" value="PRP87955.1"/>
    <property type="molecule type" value="Genomic_DNA"/>
</dbReference>
<feature type="compositionally biased region" description="Gly residues" evidence="5">
    <location>
        <begin position="159"/>
        <end position="177"/>
    </location>
</feature>
<dbReference type="Gene3D" id="3.50.4.10">
    <property type="entry name" value="Hepatocyte Growth Factor"/>
    <property type="match status" value="1"/>
</dbReference>
<feature type="compositionally biased region" description="Low complexity" evidence="5">
    <location>
        <begin position="59"/>
        <end position="74"/>
    </location>
</feature>
<gene>
    <name evidence="8" type="ORF">PROFUN_02692</name>
</gene>
<keyword evidence="1 4" id="KW-0147">Chitin-binding</keyword>
<evidence type="ECO:0000256" key="2">
    <source>
        <dbReference type="ARBA" id="ARBA00022737"/>
    </source>
</evidence>
<dbReference type="InterPro" id="IPR017853">
    <property type="entry name" value="GH"/>
</dbReference>
<dbReference type="GO" id="GO:0008061">
    <property type="term" value="F:chitin binding"/>
    <property type="evidence" value="ECO:0007669"/>
    <property type="project" value="UniProtKB-UniRule"/>
</dbReference>
<keyword evidence="9" id="KW-1185">Reference proteome</keyword>
<feature type="domain" description="Chitin-binding type-1" evidence="7">
    <location>
        <begin position="19"/>
        <end position="55"/>
    </location>
</feature>
<evidence type="ECO:0000256" key="4">
    <source>
        <dbReference type="PROSITE-ProRule" id="PRU00261"/>
    </source>
</evidence>
<evidence type="ECO:0000313" key="9">
    <source>
        <dbReference type="Proteomes" id="UP000241769"/>
    </source>
</evidence>
<dbReference type="STRING" id="1890364.A0A2P6NVG2"/>
<evidence type="ECO:0000259" key="7">
    <source>
        <dbReference type="PROSITE" id="PS50941"/>
    </source>
</evidence>
<evidence type="ECO:0000256" key="5">
    <source>
        <dbReference type="SAM" id="MobiDB-lite"/>
    </source>
</evidence>
<feature type="region of interest" description="Disordered" evidence="5">
    <location>
        <begin position="59"/>
        <end position="91"/>
    </location>
</feature>
<dbReference type="SMART" id="SM00223">
    <property type="entry name" value="APPLE"/>
    <property type="match status" value="1"/>
</dbReference>
<sequence length="426" mass="45471">MSFIRLALCVAFFVAIVYSQNCGCGGGDCCSQYGWCGSTAEYCDRQRGCQSGCWGDSSSSSGSNGNNGNTQWGSIDQNTDRSGQDLPNMPVQASNAGDCQSKCHNINNCQSWSFDSCGTNCWLKSGKPNAVGSGCRISGTMNGRDNGGSSGSGSTSGSSSGGSSGGTSGGSSGGNGGSSFTPNGMKAGISAGDSFDVVKDHIGWWYDWTPTPNKGGRPIAVPMLWGGGTADGDDAQRFSDFKNRVASTTPKYFLGFEEPDCAAGSGSAGMSVDTAANLWNNLVAPMGKRGTLLGSPSMCKQADEDWLTPFGQKTGFNWNFTAIHINKNSMDGVRKDIDHYWNTYKKPIWVTEFACVNDNWQFTPSEDQNEINNYINQIVDLFEGDSRIFAYAYSNGYGLGSKWPMWNNGQLSESGRTYLNAISKYH</sequence>
<feature type="chain" id="PRO_5015138843" description="Chitin-binding type-1 domain-containing protein" evidence="6">
    <location>
        <begin position="20"/>
        <end position="426"/>
    </location>
</feature>
<evidence type="ECO:0000256" key="3">
    <source>
        <dbReference type="ARBA" id="ARBA00023157"/>
    </source>
</evidence>
<feature type="signal peptide" evidence="6">
    <location>
        <begin position="1"/>
        <end position="19"/>
    </location>
</feature>
<evidence type="ECO:0000256" key="1">
    <source>
        <dbReference type="ARBA" id="ARBA00022669"/>
    </source>
</evidence>
<dbReference type="Pfam" id="PF14295">
    <property type="entry name" value="PAN_4"/>
    <property type="match status" value="1"/>
</dbReference>
<evidence type="ECO:0000313" key="8">
    <source>
        <dbReference type="EMBL" id="PRP87955.1"/>
    </source>
</evidence>
<dbReference type="InterPro" id="IPR036861">
    <property type="entry name" value="Endochitinase-like_sf"/>
</dbReference>
<dbReference type="SMART" id="SM00270">
    <property type="entry name" value="ChtBD1"/>
    <property type="match status" value="1"/>
</dbReference>
<accession>A0A2P6NVG2</accession>
<feature type="disulfide bond" evidence="4">
    <location>
        <begin position="29"/>
        <end position="43"/>
    </location>
</feature>
<keyword evidence="6" id="KW-0732">Signal</keyword>
<dbReference type="InterPro" id="IPR001002">
    <property type="entry name" value="Chitin-bd_1"/>
</dbReference>
<reference evidence="8 9" key="1">
    <citation type="journal article" date="2018" name="Genome Biol. Evol.">
        <title>Multiple Roots of Fruiting Body Formation in Amoebozoa.</title>
        <authorList>
            <person name="Hillmann F."/>
            <person name="Forbes G."/>
            <person name="Novohradska S."/>
            <person name="Ferling I."/>
            <person name="Riege K."/>
            <person name="Groth M."/>
            <person name="Westermann M."/>
            <person name="Marz M."/>
            <person name="Spaller T."/>
            <person name="Winckler T."/>
            <person name="Schaap P."/>
            <person name="Glockner G."/>
        </authorList>
    </citation>
    <scope>NUCLEOTIDE SEQUENCE [LARGE SCALE GENOMIC DNA]</scope>
    <source>
        <strain evidence="8 9">Jena</strain>
    </source>
</reference>
<dbReference type="PANTHER" id="PTHR34154:SF14">
    <property type="entry name" value="ASL1-LIKE GLYCOSYL HYDROLASE CATALYTIC DOMAIN-CONTAINING PROTEIN"/>
    <property type="match status" value="1"/>
</dbReference>
<organism evidence="8 9">
    <name type="scientific">Planoprotostelium fungivorum</name>
    <dbReference type="NCBI Taxonomy" id="1890364"/>
    <lineage>
        <taxon>Eukaryota</taxon>
        <taxon>Amoebozoa</taxon>
        <taxon>Evosea</taxon>
        <taxon>Variosea</taxon>
        <taxon>Cavosteliida</taxon>
        <taxon>Cavosteliaceae</taxon>
        <taxon>Planoprotostelium</taxon>
    </lineage>
</organism>